<dbReference type="SUPFAM" id="SSF52540">
    <property type="entry name" value="P-loop containing nucleoside triphosphate hydrolases"/>
    <property type="match status" value="2"/>
</dbReference>
<dbReference type="SMART" id="SM00490">
    <property type="entry name" value="HELICc"/>
    <property type="match status" value="1"/>
</dbReference>
<dbReference type="Pfam" id="PF00176">
    <property type="entry name" value="SNF2-rel_dom"/>
    <property type="match status" value="1"/>
</dbReference>
<dbReference type="GO" id="GO:0005524">
    <property type="term" value="F:ATP binding"/>
    <property type="evidence" value="ECO:0007669"/>
    <property type="project" value="InterPro"/>
</dbReference>
<feature type="compositionally biased region" description="Basic and acidic residues" evidence="2">
    <location>
        <begin position="94"/>
        <end position="108"/>
    </location>
</feature>
<dbReference type="InterPro" id="IPR014001">
    <property type="entry name" value="Helicase_ATP-bd"/>
</dbReference>
<dbReference type="Pfam" id="PF00271">
    <property type="entry name" value="Helicase_C"/>
    <property type="match status" value="1"/>
</dbReference>
<evidence type="ECO:0000256" key="1">
    <source>
        <dbReference type="ARBA" id="ARBA00022801"/>
    </source>
</evidence>
<keyword evidence="1" id="KW-0378">Hydrolase</keyword>
<feature type="domain" description="Helicase C-terminal" evidence="4">
    <location>
        <begin position="497"/>
        <end position="658"/>
    </location>
</feature>
<feature type="compositionally biased region" description="Basic and acidic residues" evidence="2">
    <location>
        <begin position="7"/>
        <end position="23"/>
    </location>
</feature>
<dbReference type="InterPro" id="IPR000330">
    <property type="entry name" value="SNF2_N"/>
</dbReference>
<dbReference type="SMART" id="SM00487">
    <property type="entry name" value="DEXDc"/>
    <property type="match status" value="1"/>
</dbReference>
<accession>A0A9N8E2L3</accession>
<feature type="region of interest" description="Disordered" evidence="2">
    <location>
        <begin position="76"/>
        <end position="108"/>
    </location>
</feature>
<feature type="region of interest" description="Disordered" evidence="2">
    <location>
        <begin position="987"/>
        <end position="1039"/>
    </location>
</feature>
<dbReference type="InterPro" id="IPR027417">
    <property type="entry name" value="P-loop_NTPase"/>
</dbReference>
<evidence type="ECO:0000313" key="6">
    <source>
        <dbReference type="Proteomes" id="UP001153069"/>
    </source>
</evidence>
<feature type="region of interest" description="Disordered" evidence="2">
    <location>
        <begin position="1"/>
        <end position="41"/>
    </location>
</feature>
<dbReference type="OrthoDB" id="40739at2759"/>
<dbReference type="PROSITE" id="PS51192">
    <property type="entry name" value="HELICASE_ATP_BIND_1"/>
    <property type="match status" value="1"/>
</dbReference>
<dbReference type="Gene3D" id="3.30.40.10">
    <property type="entry name" value="Zinc/RING finger domain, C3HC4 (zinc finger)"/>
    <property type="match status" value="1"/>
</dbReference>
<organism evidence="5 6">
    <name type="scientific">Seminavis robusta</name>
    <dbReference type="NCBI Taxonomy" id="568900"/>
    <lineage>
        <taxon>Eukaryota</taxon>
        <taxon>Sar</taxon>
        <taxon>Stramenopiles</taxon>
        <taxon>Ochrophyta</taxon>
        <taxon>Bacillariophyta</taxon>
        <taxon>Bacillariophyceae</taxon>
        <taxon>Bacillariophycidae</taxon>
        <taxon>Naviculales</taxon>
        <taxon>Naviculaceae</taxon>
        <taxon>Seminavis</taxon>
    </lineage>
</organism>
<feature type="domain" description="Helicase ATP-binding" evidence="3">
    <location>
        <begin position="191"/>
        <end position="360"/>
    </location>
</feature>
<evidence type="ECO:0000256" key="2">
    <source>
        <dbReference type="SAM" id="MobiDB-lite"/>
    </source>
</evidence>
<protein>
    <submittedName>
        <fullName evidence="5">Probable chromatin-remodeling complex ATPase chain</fullName>
    </submittedName>
</protein>
<dbReference type="InterPro" id="IPR049730">
    <property type="entry name" value="SNF2/RAD54-like_C"/>
</dbReference>
<reference evidence="5" key="1">
    <citation type="submission" date="2020-06" db="EMBL/GenBank/DDBJ databases">
        <authorList>
            <consortium name="Plant Systems Biology data submission"/>
        </authorList>
    </citation>
    <scope>NUCLEOTIDE SEQUENCE</scope>
    <source>
        <strain evidence="5">D6</strain>
    </source>
</reference>
<evidence type="ECO:0000259" key="3">
    <source>
        <dbReference type="PROSITE" id="PS51192"/>
    </source>
</evidence>
<keyword evidence="6" id="KW-1185">Reference proteome</keyword>
<dbReference type="InterPro" id="IPR001650">
    <property type="entry name" value="Helicase_C-like"/>
</dbReference>
<dbReference type="Gene3D" id="3.40.50.300">
    <property type="entry name" value="P-loop containing nucleotide triphosphate hydrolases"/>
    <property type="match status" value="1"/>
</dbReference>
<dbReference type="InterPro" id="IPR038718">
    <property type="entry name" value="SNF2-like_sf"/>
</dbReference>
<name>A0A9N8E2L3_9STRA</name>
<dbReference type="CDD" id="cd18793">
    <property type="entry name" value="SF2_C_SNF"/>
    <property type="match status" value="1"/>
</dbReference>
<sequence length="1039" mass="116102">MAEPAEEVERKMEESAVEKKEEAPVATGSSSPDDGIRRSGRKRASTIMIINGHAVKKANNYVLKGGTYSHGVYTEDEQKKAASSKNPKKQGGPRKAEARKVSASETARMDCNDNVKKSVQSKEPLRRDFLVRNRELIEPFMDENTKRMVDNWGQLKKPAKKFEKQELFAQPELVEGGEMRDYQLAGLNFMVEMHQQNLGMILGDEMGLGKTLQTISLLCYLKEHLGQSGPSLVVCPLSVLYSWCSEAQKWAPSLKVLRLHATNSEDQANQRRELVEHATEYDLVVTTYEMIKVQQLQFMFNRIHFRYLVLDEGHKIKSGLTLVAQAVRRLHSENRLLLTGTPLQNNLSELVQLLNFLLPDIFNNFEPFENAFDITNNVIDKEKMMQAQKVLGLFMIRRLKNQVEKLMPKKIETKVYCPLSRNQIFWYKAILMKDLSYLERHDSKDGTVGATAAQKLAGLFMQLRKACLHPFLFDGAEPDIGATTLEQLIGASGKLAVLDSLLQSLFKKGHRCVIFSQFTSMLDILTDYCTMRGWRHHLFDGRTSRARRNYFVNAFNAKNSDVFLFLMSTRSGSMGLNLQTADTVILFDSDFNPQMDLQAQARVHRIGQKKTVHVYRLVAGGTVEERLVERAEKKLLLDQMVNRDRPAGGAPDANEKEGFSGSEMLKDIKFGSAAVFGDSSLNSLPAAKDIEFITDRKRSEMDSDGKLKGNVFHKGDTFDVTKELSASQTFQGIDFKKLRQVQKGKGEEDIPTSLRGISRMWVDNESKRKKKSRVVMVKGNNSGYGQAMVPVLASNNYDLENGESSVFDRELSSKAKDGYTVKKHKRAKVPDHQDFCQVCGDGGTIYLCSRCPVSVHRRCCATVDNMQPSCPHHWCCLCEKPAQFVGGILFPCQACPNAYCEDCLPTGNPGFRYLEQCDRFEEMGFNSTKTSVYIHCSTHCEEYAKQNLGWKAPSTKRQSCPKKIDVSAEFGGEEEGSTELTQAAAAALPAVAPRTVSTSESSSPSGSESGADRPGSVAGAAINVDLSLDDDDQGGQGYV</sequence>
<dbReference type="GO" id="GO:0016787">
    <property type="term" value="F:hydrolase activity"/>
    <property type="evidence" value="ECO:0007669"/>
    <property type="project" value="UniProtKB-KW"/>
</dbReference>
<comment type="caution">
    <text evidence="5">The sequence shown here is derived from an EMBL/GenBank/DDBJ whole genome shotgun (WGS) entry which is preliminary data.</text>
</comment>
<dbReference type="InterPro" id="IPR013083">
    <property type="entry name" value="Znf_RING/FYVE/PHD"/>
</dbReference>
<dbReference type="PROSITE" id="PS51194">
    <property type="entry name" value="HELICASE_CTER"/>
    <property type="match status" value="1"/>
</dbReference>
<dbReference type="AlphaFoldDB" id="A0A9N8E2L3"/>
<evidence type="ECO:0000313" key="5">
    <source>
        <dbReference type="EMBL" id="CAB9511010.1"/>
    </source>
</evidence>
<dbReference type="Proteomes" id="UP001153069">
    <property type="component" value="Unassembled WGS sequence"/>
</dbReference>
<dbReference type="EMBL" id="CAICTM010000462">
    <property type="protein sequence ID" value="CAB9511010.1"/>
    <property type="molecule type" value="Genomic_DNA"/>
</dbReference>
<dbReference type="PANTHER" id="PTHR10799">
    <property type="entry name" value="SNF2/RAD54 HELICASE FAMILY"/>
    <property type="match status" value="1"/>
</dbReference>
<proteinExistence type="predicted"/>
<dbReference type="Gene3D" id="3.40.50.10810">
    <property type="entry name" value="Tandem AAA-ATPase domain"/>
    <property type="match status" value="1"/>
</dbReference>
<evidence type="ECO:0000259" key="4">
    <source>
        <dbReference type="PROSITE" id="PS51194"/>
    </source>
</evidence>
<gene>
    <name evidence="5" type="ORF">SEMRO_463_G148220.1</name>
</gene>
<feature type="compositionally biased region" description="Low complexity" evidence="2">
    <location>
        <begin position="987"/>
        <end position="1009"/>
    </location>
</feature>